<dbReference type="SMART" id="SM00267">
    <property type="entry name" value="GGDEF"/>
    <property type="match status" value="1"/>
</dbReference>
<dbReference type="CDD" id="cd01948">
    <property type="entry name" value="EAL"/>
    <property type="match status" value="1"/>
</dbReference>
<feature type="domain" description="GGDEF" evidence="3">
    <location>
        <begin position="346"/>
        <end position="479"/>
    </location>
</feature>
<feature type="transmembrane region" description="Helical" evidence="1">
    <location>
        <begin position="127"/>
        <end position="147"/>
    </location>
</feature>
<gene>
    <name evidence="4" type="ORF">Ate02nite_67860</name>
</gene>
<feature type="transmembrane region" description="Helical" evidence="1">
    <location>
        <begin position="167"/>
        <end position="187"/>
    </location>
</feature>
<evidence type="ECO:0000259" key="3">
    <source>
        <dbReference type="PROSITE" id="PS50887"/>
    </source>
</evidence>
<feature type="transmembrane region" description="Helical" evidence="1">
    <location>
        <begin position="31"/>
        <end position="52"/>
    </location>
</feature>
<evidence type="ECO:0000256" key="1">
    <source>
        <dbReference type="SAM" id="Phobius"/>
    </source>
</evidence>
<feature type="transmembrane region" description="Helical" evidence="1">
    <location>
        <begin position="194"/>
        <end position="213"/>
    </location>
</feature>
<dbReference type="InterPro" id="IPR050706">
    <property type="entry name" value="Cyclic-di-GMP_PDE-like"/>
</dbReference>
<evidence type="ECO:0000313" key="4">
    <source>
        <dbReference type="EMBL" id="GIF24056.1"/>
    </source>
</evidence>
<feature type="transmembrane region" description="Helical" evidence="1">
    <location>
        <begin position="225"/>
        <end position="245"/>
    </location>
</feature>
<dbReference type="InterPro" id="IPR000160">
    <property type="entry name" value="GGDEF_dom"/>
</dbReference>
<dbReference type="InterPro" id="IPR001633">
    <property type="entry name" value="EAL_dom"/>
</dbReference>
<dbReference type="CDD" id="cd01949">
    <property type="entry name" value="GGDEF"/>
    <property type="match status" value="1"/>
</dbReference>
<dbReference type="EMBL" id="BOMY01000042">
    <property type="protein sequence ID" value="GIF24056.1"/>
    <property type="molecule type" value="Genomic_DNA"/>
</dbReference>
<keyword evidence="1" id="KW-0812">Transmembrane</keyword>
<dbReference type="Pfam" id="PF00990">
    <property type="entry name" value="GGDEF"/>
    <property type="match status" value="1"/>
</dbReference>
<sequence length="738" mass="78619">MPKISRSVALLVLLTVLSVAGQTVGFFDLAARPWITVVMIISLDLIGAIYSWKASSRPGMNRTAWRLIAAGRIGSIVTFALYSGAVTTGSELLGGTMMLSRTAMYTCFTLGALIAGIHGLRRRARSALIAEIITVLAAGFMIIWYVAIEPVLEDTKPSLEWLGTIGWPLGDLLLLAAVASIVLRGAAARFSTPIVVFTLGMGVYAIADIYLTRTAATGAQSGNMVAGWIIITASLLLDAAPILALDSTDLAQRPRTGKAPAWATHLPMYAMVCGGLVMLAVTVLERAFLPWGGLVIGLSVMTCAAAARQMISLRESRQLLITDSLTGLANRAGFDDALDRALVRGENPAVLLLDLDGFKLVNDAYGHAAGDTFLIHVGHQLRGGVRGKNTIARIGGDEFAILLTEITADSQAAAVCKRLLDRMAANPITLDDDLIPVRASIGAARYEAGIDDKTLLRRADVAMYQSKRAGSHGHTVYQPGMVDRRSADAALADDLAHALDHDELYVLFQPIVDTATGRTLGAEALLRWEHPTRGPIGPDKFIPVAERTGVIIPVGLWVLEQALAQVGTLGADRYISVNLSPRQLREPTIVHDVLAALNRTGVPATRLVLEVTESALVDDDSGIAALHQLRSHGVRIAVDDFGTGYSSLQYLTRLPVDILKIDRSFVATMDGTPSGAAVATAIIYLANVLNMRTIAEGIETTEQAEELRALGCETGQGYLYAKPLTPDALLSRLSASLG</sequence>
<feature type="transmembrane region" description="Helical" evidence="1">
    <location>
        <begin position="266"/>
        <end position="284"/>
    </location>
</feature>
<name>A0A919NU60_9ACTN</name>
<dbReference type="Gene3D" id="3.20.20.450">
    <property type="entry name" value="EAL domain"/>
    <property type="match status" value="1"/>
</dbReference>
<dbReference type="PANTHER" id="PTHR33121:SF79">
    <property type="entry name" value="CYCLIC DI-GMP PHOSPHODIESTERASE PDED-RELATED"/>
    <property type="match status" value="1"/>
</dbReference>
<dbReference type="SUPFAM" id="SSF55073">
    <property type="entry name" value="Nucleotide cyclase"/>
    <property type="match status" value="1"/>
</dbReference>
<feature type="transmembrane region" description="Helical" evidence="1">
    <location>
        <begin position="102"/>
        <end position="120"/>
    </location>
</feature>
<dbReference type="InterPro" id="IPR035919">
    <property type="entry name" value="EAL_sf"/>
</dbReference>
<reference evidence="4" key="1">
    <citation type="submission" date="2021-01" db="EMBL/GenBank/DDBJ databases">
        <title>Whole genome shotgun sequence of Actinoplanes tereljensis NBRC 105297.</title>
        <authorList>
            <person name="Komaki H."/>
            <person name="Tamura T."/>
        </authorList>
    </citation>
    <scope>NUCLEOTIDE SEQUENCE</scope>
    <source>
        <strain evidence="4">NBRC 105297</strain>
    </source>
</reference>
<comment type="caution">
    <text evidence="4">The sequence shown here is derived from an EMBL/GenBank/DDBJ whole genome shotgun (WGS) entry which is preliminary data.</text>
</comment>
<keyword evidence="1" id="KW-0472">Membrane</keyword>
<proteinExistence type="predicted"/>
<dbReference type="PANTHER" id="PTHR33121">
    <property type="entry name" value="CYCLIC DI-GMP PHOSPHODIESTERASE PDEF"/>
    <property type="match status" value="1"/>
</dbReference>
<dbReference type="PROSITE" id="PS50887">
    <property type="entry name" value="GGDEF"/>
    <property type="match status" value="1"/>
</dbReference>
<feature type="domain" description="EAL" evidence="2">
    <location>
        <begin position="488"/>
        <end position="737"/>
    </location>
</feature>
<dbReference type="InterPro" id="IPR029787">
    <property type="entry name" value="Nucleotide_cyclase"/>
</dbReference>
<accession>A0A919NU60</accession>
<dbReference type="GO" id="GO:0071111">
    <property type="term" value="F:cyclic-guanylate-specific phosphodiesterase activity"/>
    <property type="evidence" value="ECO:0007669"/>
    <property type="project" value="InterPro"/>
</dbReference>
<evidence type="ECO:0000259" key="2">
    <source>
        <dbReference type="PROSITE" id="PS50883"/>
    </source>
</evidence>
<protein>
    <recommendedName>
        <fullName evidence="6">Diguanylate cyclase (GGDEF)-like protein</fullName>
    </recommendedName>
</protein>
<dbReference type="AlphaFoldDB" id="A0A919NU60"/>
<dbReference type="InterPro" id="IPR043128">
    <property type="entry name" value="Rev_trsase/Diguanyl_cyclase"/>
</dbReference>
<dbReference type="NCBIfam" id="TIGR00254">
    <property type="entry name" value="GGDEF"/>
    <property type="match status" value="1"/>
</dbReference>
<evidence type="ECO:0000313" key="5">
    <source>
        <dbReference type="Proteomes" id="UP000623608"/>
    </source>
</evidence>
<dbReference type="SMART" id="SM00052">
    <property type="entry name" value="EAL"/>
    <property type="match status" value="1"/>
</dbReference>
<dbReference type="Pfam" id="PF00563">
    <property type="entry name" value="EAL"/>
    <property type="match status" value="1"/>
</dbReference>
<feature type="transmembrane region" description="Helical" evidence="1">
    <location>
        <begin position="64"/>
        <end position="82"/>
    </location>
</feature>
<dbReference type="Proteomes" id="UP000623608">
    <property type="component" value="Unassembled WGS sequence"/>
</dbReference>
<dbReference type="SUPFAM" id="SSF141868">
    <property type="entry name" value="EAL domain-like"/>
    <property type="match status" value="1"/>
</dbReference>
<dbReference type="PROSITE" id="PS50883">
    <property type="entry name" value="EAL"/>
    <property type="match status" value="1"/>
</dbReference>
<keyword evidence="1" id="KW-1133">Transmembrane helix</keyword>
<dbReference type="Gene3D" id="3.30.70.270">
    <property type="match status" value="1"/>
</dbReference>
<evidence type="ECO:0008006" key="6">
    <source>
        <dbReference type="Google" id="ProtNLM"/>
    </source>
</evidence>
<organism evidence="4 5">
    <name type="scientific">Paractinoplanes tereljensis</name>
    <dbReference type="NCBI Taxonomy" id="571912"/>
    <lineage>
        <taxon>Bacteria</taxon>
        <taxon>Bacillati</taxon>
        <taxon>Actinomycetota</taxon>
        <taxon>Actinomycetes</taxon>
        <taxon>Micromonosporales</taxon>
        <taxon>Micromonosporaceae</taxon>
        <taxon>Paractinoplanes</taxon>
    </lineage>
</organism>
<keyword evidence="5" id="KW-1185">Reference proteome</keyword>
<dbReference type="RefSeq" id="WP_203811918.1">
    <property type="nucleotide sequence ID" value="NZ_BOMY01000042.1"/>
</dbReference>